<dbReference type="PANTHER" id="PTHR13871:SF96">
    <property type="entry name" value="THIOREDOXIN DOMAIN-CONTAINING PROTEIN"/>
    <property type="match status" value="1"/>
</dbReference>
<comment type="catalytic activity">
    <reaction evidence="7">
        <text>[protein]-dithiol + NADP(+) = [protein]-disulfide + NADPH + H(+)</text>
        <dbReference type="Rhea" id="RHEA:18753"/>
        <dbReference type="Rhea" id="RHEA-COMP:10593"/>
        <dbReference type="Rhea" id="RHEA-COMP:10594"/>
        <dbReference type="ChEBI" id="CHEBI:15378"/>
        <dbReference type="ChEBI" id="CHEBI:29950"/>
        <dbReference type="ChEBI" id="CHEBI:50058"/>
        <dbReference type="ChEBI" id="CHEBI:57783"/>
        <dbReference type="ChEBI" id="CHEBI:58349"/>
        <dbReference type="EC" id="1.8.1.8"/>
    </reaction>
</comment>
<evidence type="ECO:0000256" key="2">
    <source>
        <dbReference type="ARBA" id="ARBA00022737"/>
    </source>
</evidence>
<proteinExistence type="inferred from homology"/>
<dbReference type="PROSITE" id="PS51352">
    <property type="entry name" value="THIOREDOXIN_2"/>
    <property type="match status" value="1"/>
</dbReference>
<dbReference type="InterPro" id="IPR052259">
    <property type="entry name" value="Nucleoredoxin-like"/>
</dbReference>
<keyword evidence="2" id="KW-0677">Repeat</keyword>
<dbReference type="EC" id="1.8.1.8" evidence="1"/>
<dbReference type="EMBL" id="HG692246">
    <property type="protein sequence ID" value="CDI82220.1"/>
    <property type="molecule type" value="Genomic_DNA"/>
</dbReference>
<evidence type="ECO:0000313" key="9">
    <source>
        <dbReference type="EMBL" id="CDI82220.1"/>
    </source>
</evidence>
<dbReference type="PANTHER" id="PTHR13871">
    <property type="entry name" value="THIOREDOXIN"/>
    <property type="match status" value="1"/>
</dbReference>
<evidence type="ECO:0000256" key="3">
    <source>
        <dbReference type="ARBA" id="ARBA00023002"/>
    </source>
</evidence>
<accession>U6GPU9</accession>
<evidence type="ECO:0000256" key="6">
    <source>
        <dbReference type="ARBA" id="ARBA00047388"/>
    </source>
</evidence>
<evidence type="ECO:0000313" key="10">
    <source>
        <dbReference type="Proteomes" id="UP000018201"/>
    </source>
</evidence>
<dbReference type="SUPFAM" id="SSF52833">
    <property type="entry name" value="Thioredoxin-like"/>
    <property type="match status" value="1"/>
</dbReference>
<evidence type="ECO:0000256" key="7">
    <source>
        <dbReference type="ARBA" id="ARBA00047804"/>
    </source>
</evidence>
<evidence type="ECO:0000256" key="5">
    <source>
        <dbReference type="ARBA" id="ARBA00025782"/>
    </source>
</evidence>
<keyword evidence="4" id="KW-0520">NAD</keyword>
<organism evidence="9 10">
    <name type="scientific">Eimeria praecox</name>
    <dbReference type="NCBI Taxonomy" id="51316"/>
    <lineage>
        <taxon>Eukaryota</taxon>
        <taxon>Sar</taxon>
        <taxon>Alveolata</taxon>
        <taxon>Apicomplexa</taxon>
        <taxon>Conoidasida</taxon>
        <taxon>Coccidia</taxon>
        <taxon>Eucoccidiorida</taxon>
        <taxon>Eimeriorina</taxon>
        <taxon>Eimeriidae</taxon>
        <taxon>Eimeria</taxon>
    </lineage>
</organism>
<evidence type="ECO:0000259" key="8">
    <source>
        <dbReference type="PROSITE" id="PS51352"/>
    </source>
</evidence>
<sequence length="282" mass="30394">MPFFGFYREPIQCATEILGPTAEGRAAAATVSGKATQTTATGCKPSCLLRSTRSPPTPDGTVATAAAREAFLAAAREVAAAAAATEPASVARHAQASKVAAATAGRTPAAAAADAVGLEPVPTTELRGKYLALFFGASWCRHCRTFADRLHQVYSQLQHLQEQHQHQQQEKPHPHFETLYIPCDRSPAEFAAFACTMPWLSLPFGDYTTLIRGYGVRSLPSLVLIRPDGEVLISDAVPIIYDRDAAQKLSSILDWYQAQDPKDVFAAEKPRPTLFSSDVLKP</sequence>
<name>U6GPU9_9EIME</name>
<dbReference type="VEuPathDB" id="ToxoDB:EPH_0039790"/>
<dbReference type="Proteomes" id="UP000018201">
    <property type="component" value="Unassembled WGS sequence"/>
</dbReference>
<feature type="domain" description="Thioredoxin" evidence="8">
    <location>
        <begin position="101"/>
        <end position="258"/>
    </location>
</feature>
<dbReference type="Gene3D" id="3.40.30.10">
    <property type="entry name" value="Glutaredoxin"/>
    <property type="match status" value="1"/>
</dbReference>
<reference evidence="9" key="1">
    <citation type="submission" date="2013-10" db="EMBL/GenBank/DDBJ databases">
        <title>Genomic analysis of the causative agents of coccidiosis in chickens.</title>
        <authorList>
            <person name="Reid A.J."/>
            <person name="Blake D."/>
            <person name="Billington K."/>
            <person name="Browne H."/>
            <person name="Dunn M."/>
            <person name="Hung S."/>
            <person name="Kawahara F."/>
            <person name="Miranda-Saavedra D."/>
            <person name="Mourier T."/>
            <person name="Nagra H."/>
            <person name="Otto T.D."/>
            <person name="Rawlings N."/>
            <person name="Sanchez A."/>
            <person name="Sanders M."/>
            <person name="Subramaniam C."/>
            <person name="Tay Y."/>
            <person name="Dear P."/>
            <person name="Doerig C."/>
            <person name="Gruber A."/>
            <person name="Parkinson J."/>
            <person name="Shirley M."/>
            <person name="Wan K.L."/>
            <person name="Berriman M."/>
            <person name="Tomley F."/>
            <person name="Pain A."/>
        </authorList>
    </citation>
    <scope>NUCLEOTIDE SEQUENCE [LARGE SCALE GENOMIC DNA]</scope>
    <source>
        <strain evidence="9">Houghton</strain>
    </source>
</reference>
<dbReference type="InterPro" id="IPR036249">
    <property type="entry name" value="Thioredoxin-like_sf"/>
</dbReference>
<dbReference type="Pfam" id="PF13905">
    <property type="entry name" value="Thioredoxin_8"/>
    <property type="match status" value="1"/>
</dbReference>
<dbReference type="InterPro" id="IPR013766">
    <property type="entry name" value="Thioredoxin_domain"/>
</dbReference>
<dbReference type="InterPro" id="IPR012336">
    <property type="entry name" value="Thioredoxin-like_fold"/>
</dbReference>
<dbReference type="AlphaFoldDB" id="U6GPU9"/>
<gene>
    <name evidence="9" type="ORF">EPH_0039790</name>
</gene>
<keyword evidence="10" id="KW-1185">Reference proteome</keyword>
<evidence type="ECO:0000256" key="4">
    <source>
        <dbReference type="ARBA" id="ARBA00023027"/>
    </source>
</evidence>
<comment type="similarity">
    <text evidence="5">Belongs to the nucleoredoxin family.</text>
</comment>
<protein>
    <recommendedName>
        <fullName evidence="1">protein-disulfide reductase</fullName>
        <ecNumber evidence="1">1.8.1.8</ecNumber>
    </recommendedName>
</protein>
<comment type="catalytic activity">
    <reaction evidence="6">
        <text>[protein]-dithiol + NAD(+) = [protein]-disulfide + NADH + H(+)</text>
        <dbReference type="Rhea" id="RHEA:18749"/>
        <dbReference type="Rhea" id="RHEA-COMP:10593"/>
        <dbReference type="Rhea" id="RHEA-COMP:10594"/>
        <dbReference type="ChEBI" id="CHEBI:15378"/>
        <dbReference type="ChEBI" id="CHEBI:29950"/>
        <dbReference type="ChEBI" id="CHEBI:50058"/>
        <dbReference type="ChEBI" id="CHEBI:57540"/>
        <dbReference type="ChEBI" id="CHEBI:57945"/>
        <dbReference type="EC" id="1.8.1.8"/>
    </reaction>
</comment>
<evidence type="ECO:0000256" key="1">
    <source>
        <dbReference type="ARBA" id="ARBA00012612"/>
    </source>
</evidence>
<keyword evidence="3" id="KW-0560">Oxidoreductase</keyword>
<reference evidence="9" key="2">
    <citation type="submission" date="2013-10" db="EMBL/GenBank/DDBJ databases">
        <authorList>
            <person name="Aslett M."/>
        </authorList>
    </citation>
    <scope>NUCLEOTIDE SEQUENCE [LARGE SCALE GENOMIC DNA]</scope>
    <source>
        <strain evidence="9">Houghton</strain>
    </source>
</reference>
<dbReference type="OrthoDB" id="346079at2759"/>
<dbReference type="GO" id="GO:0047134">
    <property type="term" value="F:protein-disulfide reductase [NAD(P)H] activity"/>
    <property type="evidence" value="ECO:0007669"/>
    <property type="project" value="UniProtKB-EC"/>
</dbReference>